<dbReference type="AlphaFoldDB" id="A0AA40DG28"/>
<dbReference type="PANTHER" id="PTHR11709:SF71">
    <property type="entry name" value="OXIDOREDUCTASE TPCJ"/>
    <property type="match status" value="1"/>
</dbReference>
<dbReference type="GO" id="GO:0016491">
    <property type="term" value="F:oxidoreductase activity"/>
    <property type="evidence" value="ECO:0007669"/>
    <property type="project" value="UniProtKB-KW"/>
</dbReference>
<dbReference type="InterPro" id="IPR045087">
    <property type="entry name" value="Cu-oxidase_fam"/>
</dbReference>
<sequence length="514" mass="58016">MTLLSQLGLPGSCFDANVHGGDEGYPEFPAPNGPHSDVPFKCEYPKLKDWSSCSTPDNRECWLRGNIHTNYDAVWPEGITREYFLEVDQKNINADGINNPDGKACWGDEIKLTVKNRLEFNGTTVHWHGFRQWNTTEMDGVNGVTQCPIAPEDSYIYTFRATQYGTSCDPLIITNWNHRSAFKDWQKELVPKPDFPKMNSGKKYLLGIINTSVDITYIFSIDNHEFTVMTTEFFGLLTLLVCLGQRYHVVLTATPNVIDDSTPPDNYWIRVIPADGCKGFETGNEPDERQGILEYDAKNIGVPSTVRGNFPKACRDEHYDILTPIVPWKIEPIELSALASSQFDVGKKTRPSRPLPVDNFSWWALGEDPLWLDFADPTILSLGNTTWNKDHVVVSKNGTAETWVYLVVTGPPPKALLALNKRYQMHLHGHDFALLAQGTNTSELQNDQLKFDNPPRRDVVLLPTEGYIVIAFKADNPGSWLFHCHIPWHASSGLALQILERQDDLRSQIGSRPK</sequence>
<keyword evidence="3" id="KW-0560">Oxidoreductase</keyword>
<feature type="domain" description="Plastocyanin-like" evidence="6">
    <location>
        <begin position="384"/>
        <end position="503"/>
    </location>
</feature>
<evidence type="ECO:0000256" key="2">
    <source>
        <dbReference type="ARBA" id="ARBA00022723"/>
    </source>
</evidence>
<dbReference type="Gene3D" id="2.60.40.420">
    <property type="entry name" value="Cupredoxins - blue copper proteins"/>
    <property type="match status" value="3"/>
</dbReference>
<dbReference type="InterPro" id="IPR002355">
    <property type="entry name" value="Cu_oxidase_Cu_BS"/>
</dbReference>
<gene>
    <name evidence="8" type="ORF">B0H67DRAFT_604501</name>
</gene>
<keyword evidence="4" id="KW-0186">Copper</keyword>
<dbReference type="GO" id="GO:0005507">
    <property type="term" value="F:copper ion binding"/>
    <property type="evidence" value="ECO:0007669"/>
    <property type="project" value="InterPro"/>
</dbReference>
<evidence type="ECO:0000256" key="1">
    <source>
        <dbReference type="ARBA" id="ARBA00010609"/>
    </source>
</evidence>
<proteinExistence type="inferred from homology"/>
<evidence type="ECO:0000256" key="3">
    <source>
        <dbReference type="ARBA" id="ARBA00023002"/>
    </source>
</evidence>
<dbReference type="Pfam" id="PF07732">
    <property type="entry name" value="Cu-oxidase_3"/>
    <property type="match status" value="1"/>
</dbReference>
<dbReference type="InterPro" id="IPR008972">
    <property type="entry name" value="Cupredoxin"/>
</dbReference>
<evidence type="ECO:0000259" key="7">
    <source>
        <dbReference type="Pfam" id="PF07732"/>
    </source>
</evidence>
<evidence type="ECO:0000313" key="8">
    <source>
        <dbReference type="EMBL" id="KAK0702154.1"/>
    </source>
</evidence>
<dbReference type="PROSITE" id="PS00079">
    <property type="entry name" value="MULTICOPPER_OXIDASE1"/>
    <property type="match status" value="1"/>
</dbReference>
<dbReference type="EMBL" id="JAUKUA010000009">
    <property type="protein sequence ID" value="KAK0702154.1"/>
    <property type="molecule type" value="Genomic_DNA"/>
</dbReference>
<feature type="domain" description="Plastocyanin-like" evidence="5">
    <location>
        <begin position="197"/>
        <end position="272"/>
    </location>
</feature>
<evidence type="ECO:0000259" key="6">
    <source>
        <dbReference type="Pfam" id="PF07731"/>
    </source>
</evidence>
<name>A0AA40DG28_9PEZI</name>
<dbReference type="Proteomes" id="UP001172102">
    <property type="component" value="Unassembled WGS sequence"/>
</dbReference>
<feature type="domain" description="Plastocyanin-like" evidence="7">
    <location>
        <begin position="99"/>
        <end position="167"/>
    </location>
</feature>
<accession>A0AA40DG28</accession>
<dbReference type="InterPro" id="IPR001117">
    <property type="entry name" value="Cu-oxidase_2nd"/>
</dbReference>
<comment type="caution">
    <text evidence="8">The sequence shown here is derived from an EMBL/GenBank/DDBJ whole genome shotgun (WGS) entry which is preliminary data.</text>
</comment>
<dbReference type="PROSITE" id="PS00080">
    <property type="entry name" value="MULTICOPPER_OXIDASE2"/>
    <property type="match status" value="1"/>
</dbReference>
<dbReference type="InterPro" id="IPR011706">
    <property type="entry name" value="Cu-oxidase_C"/>
</dbReference>
<dbReference type="Pfam" id="PF07731">
    <property type="entry name" value="Cu-oxidase_2"/>
    <property type="match status" value="1"/>
</dbReference>
<dbReference type="Pfam" id="PF00394">
    <property type="entry name" value="Cu-oxidase"/>
    <property type="match status" value="1"/>
</dbReference>
<comment type="similarity">
    <text evidence="1">Belongs to the multicopper oxidase family.</text>
</comment>
<evidence type="ECO:0000259" key="5">
    <source>
        <dbReference type="Pfam" id="PF00394"/>
    </source>
</evidence>
<dbReference type="InterPro" id="IPR033138">
    <property type="entry name" value="Cu_oxidase_CS"/>
</dbReference>
<organism evidence="8 9">
    <name type="scientific">Lasiosphaeris hirsuta</name>
    <dbReference type="NCBI Taxonomy" id="260670"/>
    <lineage>
        <taxon>Eukaryota</taxon>
        <taxon>Fungi</taxon>
        <taxon>Dikarya</taxon>
        <taxon>Ascomycota</taxon>
        <taxon>Pezizomycotina</taxon>
        <taxon>Sordariomycetes</taxon>
        <taxon>Sordariomycetidae</taxon>
        <taxon>Sordariales</taxon>
        <taxon>Lasiosphaeriaceae</taxon>
        <taxon>Lasiosphaeris</taxon>
    </lineage>
</organism>
<evidence type="ECO:0000256" key="4">
    <source>
        <dbReference type="ARBA" id="ARBA00023008"/>
    </source>
</evidence>
<protein>
    <submittedName>
        <fullName evidence="8">Multicopper oxidase-domain-containing protein</fullName>
    </submittedName>
</protein>
<dbReference type="SUPFAM" id="SSF49503">
    <property type="entry name" value="Cupredoxins"/>
    <property type="match status" value="3"/>
</dbReference>
<keyword evidence="9" id="KW-1185">Reference proteome</keyword>
<dbReference type="PANTHER" id="PTHR11709">
    <property type="entry name" value="MULTI-COPPER OXIDASE"/>
    <property type="match status" value="1"/>
</dbReference>
<dbReference type="InterPro" id="IPR011707">
    <property type="entry name" value="Cu-oxidase-like_N"/>
</dbReference>
<dbReference type="CDD" id="cd13901">
    <property type="entry name" value="CuRO_3_MaLCC_like"/>
    <property type="match status" value="1"/>
</dbReference>
<evidence type="ECO:0000313" key="9">
    <source>
        <dbReference type="Proteomes" id="UP001172102"/>
    </source>
</evidence>
<keyword evidence="2" id="KW-0479">Metal-binding</keyword>
<reference evidence="8" key="1">
    <citation type="submission" date="2023-06" db="EMBL/GenBank/DDBJ databases">
        <title>Genome-scale phylogeny and comparative genomics of the fungal order Sordariales.</title>
        <authorList>
            <consortium name="Lawrence Berkeley National Laboratory"/>
            <person name="Hensen N."/>
            <person name="Bonometti L."/>
            <person name="Westerberg I."/>
            <person name="Brannstrom I.O."/>
            <person name="Guillou S."/>
            <person name="Cros-Aarteil S."/>
            <person name="Calhoun S."/>
            <person name="Haridas S."/>
            <person name="Kuo A."/>
            <person name="Mondo S."/>
            <person name="Pangilinan J."/>
            <person name="Riley R."/>
            <person name="Labutti K."/>
            <person name="Andreopoulos B."/>
            <person name="Lipzen A."/>
            <person name="Chen C."/>
            <person name="Yanf M."/>
            <person name="Daum C."/>
            <person name="Ng V."/>
            <person name="Clum A."/>
            <person name="Steindorff A."/>
            <person name="Ohm R."/>
            <person name="Martin F."/>
            <person name="Silar P."/>
            <person name="Natvig D."/>
            <person name="Lalanne C."/>
            <person name="Gautier V."/>
            <person name="Ament-Velasquez S.L."/>
            <person name="Kruys A."/>
            <person name="Hutchinson M.I."/>
            <person name="Powell A.J."/>
            <person name="Barry K."/>
            <person name="Miller A.N."/>
            <person name="Grigoriev I.V."/>
            <person name="Debuchy R."/>
            <person name="Gladieux P."/>
            <person name="Thoren M.H."/>
            <person name="Johannesson H."/>
        </authorList>
    </citation>
    <scope>NUCLEOTIDE SEQUENCE</scope>
    <source>
        <strain evidence="8">SMH4607-1</strain>
    </source>
</reference>